<dbReference type="Pfam" id="PF00582">
    <property type="entry name" value="Usp"/>
    <property type="match status" value="1"/>
</dbReference>
<dbReference type="AlphaFoldDB" id="A0A1G9Q0M6"/>
<protein>
    <submittedName>
        <fullName evidence="3">Nucleotide-binding universal stress protein, UspA family</fullName>
    </submittedName>
</protein>
<comment type="similarity">
    <text evidence="1">Belongs to the universal stress protein A family.</text>
</comment>
<evidence type="ECO:0000259" key="2">
    <source>
        <dbReference type="Pfam" id="PF00582"/>
    </source>
</evidence>
<dbReference type="CDD" id="cd00293">
    <property type="entry name" value="USP-like"/>
    <property type="match status" value="1"/>
</dbReference>
<dbReference type="Proteomes" id="UP000199451">
    <property type="component" value="Unassembled WGS sequence"/>
</dbReference>
<dbReference type="STRING" id="660521.SAMN04487949_0620"/>
<dbReference type="RefSeq" id="WP_089693961.1">
    <property type="nucleotide sequence ID" value="NZ_FNHL01000001.1"/>
</dbReference>
<dbReference type="EMBL" id="FNHL01000001">
    <property type="protein sequence ID" value="SDM04281.1"/>
    <property type="molecule type" value="Genomic_DNA"/>
</dbReference>
<dbReference type="Gene3D" id="3.40.50.620">
    <property type="entry name" value="HUPs"/>
    <property type="match status" value="1"/>
</dbReference>
<organism evidence="3 4">
    <name type="scientific">Halogranum gelatinilyticum</name>
    <dbReference type="NCBI Taxonomy" id="660521"/>
    <lineage>
        <taxon>Archaea</taxon>
        <taxon>Methanobacteriati</taxon>
        <taxon>Methanobacteriota</taxon>
        <taxon>Stenosarchaea group</taxon>
        <taxon>Halobacteria</taxon>
        <taxon>Halobacteriales</taxon>
        <taxon>Haloferacaceae</taxon>
    </lineage>
</organism>
<dbReference type="InterPro" id="IPR014729">
    <property type="entry name" value="Rossmann-like_a/b/a_fold"/>
</dbReference>
<dbReference type="InterPro" id="IPR006015">
    <property type="entry name" value="Universal_stress_UspA"/>
</dbReference>
<evidence type="ECO:0000256" key="1">
    <source>
        <dbReference type="ARBA" id="ARBA00008791"/>
    </source>
</evidence>
<dbReference type="PANTHER" id="PTHR46268">
    <property type="entry name" value="STRESS RESPONSE PROTEIN NHAX"/>
    <property type="match status" value="1"/>
</dbReference>
<evidence type="ECO:0000313" key="3">
    <source>
        <dbReference type="EMBL" id="SDM04281.1"/>
    </source>
</evidence>
<dbReference type="PANTHER" id="PTHR46268:SF6">
    <property type="entry name" value="UNIVERSAL STRESS PROTEIN UP12"/>
    <property type="match status" value="1"/>
</dbReference>
<keyword evidence="4" id="KW-1185">Reference proteome</keyword>
<dbReference type="InterPro" id="IPR006016">
    <property type="entry name" value="UspA"/>
</dbReference>
<dbReference type="OrthoDB" id="14880at2157"/>
<dbReference type="SUPFAM" id="SSF52402">
    <property type="entry name" value="Adenine nucleotide alpha hydrolases-like"/>
    <property type="match status" value="1"/>
</dbReference>
<reference evidence="4" key="1">
    <citation type="submission" date="2016-10" db="EMBL/GenBank/DDBJ databases">
        <authorList>
            <person name="Varghese N."/>
            <person name="Submissions S."/>
        </authorList>
    </citation>
    <scope>NUCLEOTIDE SEQUENCE [LARGE SCALE GENOMIC DNA]</scope>
    <source>
        <strain evidence="4">CGMCC 1.10119</strain>
    </source>
</reference>
<proteinExistence type="inferred from homology"/>
<evidence type="ECO:0000313" key="4">
    <source>
        <dbReference type="Proteomes" id="UP000199451"/>
    </source>
</evidence>
<dbReference type="PRINTS" id="PR01438">
    <property type="entry name" value="UNVRSLSTRESS"/>
</dbReference>
<accession>A0A1G9Q0M6</accession>
<feature type="domain" description="UspA" evidence="2">
    <location>
        <begin position="2"/>
        <end position="149"/>
    </location>
</feature>
<gene>
    <name evidence="3" type="ORF">SAMN04487949_0620</name>
</gene>
<name>A0A1G9Q0M6_9EURY</name>
<sequence length="149" mass="15646">MKFLVATDGSEESDRALDYAIDIADGLGATLSVVHAVEPDVYSEGGDGPITSLSDVDRALVVEAVADAEDRGQRVLDEAADRVAAAGVAVKRELLYGDPLAVLPDFIDASDFDGVFVGHRGYSKRYEGLLGSVAKGLVEHSSVPVTVVR</sequence>